<proteinExistence type="inferred from homology"/>
<reference evidence="16 17" key="1">
    <citation type="journal article" date="2008" name="Nature">
        <title>The genome of the model beetle and pest Tribolium castaneum.</title>
        <authorList>
            <consortium name="Tribolium Genome Sequencing Consortium"/>
            <person name="Richards S."/>
            <person name="Gibbs R.A."/>
            <person name="Weinstock G.M."/>
            <person name="Brown S.J."/>
            <person name="Denell R."/>
            <person name="Beeman R.W."/>
            <person name="Gibbs R."/>
            <person name="Beeman R.W."/>
            <person name="Brown S.J."/>
            <person name="Bucher G."/>
            <person name="Friedrich M."/>
            <person name="Grimmelikhuijzen C.J."/>
            <person name="Klingler M."/>
            <person name="Lorenzen M."/>
            <person name="Richards S."/>
            <person name="Roth S."/>
            <person name="Schroder R."/>
            <person name="Tautz D."/>
            <person name="Zdobnov E.M."/>
            <person name="Muzny D."/>
            <person name="Gibbs R.A."/>
            <person name="Weinstock G.M."/>
            <person name="Attaway T."/>
            <person name="Bell S."/>
            <person name="Buhay C.J."/>
            <person name="Chandrabose M.N."/>
            <person name="Chavez D."/>
            <person name="Clerk-Blankenburg K.P."/>
            <person name="Cree A."/>
            <person name="Dao M."/>
            <person name="Davis C."/>
            <person name="Chacko J."/>
            <person name="Dinh H."/>
            <person name="Dugan-Rocha S."/>
            <person name="Fowler G."/>
            <person name="Garner T.T."/>
            <person name="Garnes J."/>
            <person name="Gnirke A."/>
            <person name="Hawes A."/>
            <person name="Hernandez J."/>
            <person name="Hines S."/>
            <person name="Holder M."/>
            <person name="Hume J."/>
            <person name="Jhangiani S.N."/>
            <person name="Joshi V."/>
            <person name="Khan Z.M."/>
            <person name="Jackson L."/>
            <person name="Kovar C."/>
            <person name="Kowis A."/>
            <person name="Lee S."/>
            <person name="Lewis L.R."/>
            <person name="Margolis J."/>
            <person name="Morgan M."/>
            <person name="Nazareth L.V."/>
            <person name="Nguyen N."/>
            <person name="Okwuonu G."/>
            <person name="Parker D."/>
            <person name="Richards S."/>
            <person name="Ruiz S.J."/>
            <person name="Santibanez J."/>
            <person name="Savard J."/>
            <person name="Scherer S.E."/>
            <person name="Schneider B."/>
            <person name="Sodergren E."/>
            <person name="Tautz D."/>
            <person name="Vattahil S."/>
            <person name="Villasana D."/>
            <person name="White C.S."/>
            <person name="Wright R."/>
            <person name="Park Y."/>
            <person name="Beeman R.W."/>
            <person name="Lord J."/>
            <person name="Oppert B."/>
            <person name="Lorenzen M."/>
            <person name="Brown S."/>
            <person name="Wang L."/>
            <person name="Savard J."/>
            <person name="Tautz D."/>
            <person name="Richards S."/>
            <person name="Weinstock G."/>
            <person name="Gibbs R.A."/>
            <person name="Liu Y."/>
            <person name="Worley K."/>
            <person name="Weinstock G."/>
            <person name="Elsik C.G."/>
            <person name="Reese J.T."/>
            <person name="Elhaik E."/>
            <person name="Landan G."/>
            <person name="Graur D."/>
            <person name="Arensburger P."/>
            <person name="Atkinson P."/>
            <person name="Beeman R.W."/>
            <person name="Beidler J."/>
            <person name="Brown S.J."/>
            <person name="Demuth J.P."/>
            <person name="Drury D.W."/>
            <person name="Du Y.Z."/>
            <person name="Fujiwara H."/>
            <person name="Lorenzen M."/>
            <person name="Maselli V."/>
            <person name="Osanai M."/>
            <person name="Park Y."/>
            <person name="Robertson H.M."/>
            <person name="Tu Z."/>
            <person name="Wang J.J."/>
            <person name="Wang S."/>
            <person name="Richards S."/>
            <person name="Song H."/>
            <person name="Zhang L."/>
            <person name="Sodergren E."/>
            <person name="Werner D."/>
            <person name="Stanke M."/>
            <person name="Morgenstern B."/>
            <person name="Solovyev V."/>
            <person name="Kosarev P."/>
            <person name="Brown G."/>
            <person name="Chen H.C."/>
            <person name="Ermolaeva O."/>
            <person name="Hlavina W."/>
            <person name="Kapustin Y."/>
            <person name="Kiryutin B."/>
            <person name="Kitts P."/>
            <person name="Maglott D."/>
            <person name="Pruitt K."/>
            <person name="Sapojnikov V."/>
            <person name="Souvorov A."/>
            <person name="Mackey A.J."/>
            <person name="Waterhouse R.M."/>
            <person name="Wyder S."/>
            <person name="Zdobnov E.M."/>
            <person name="Zdobnov E.M."/>
            <person name="Wyder S."/>
            <person name="Kriventseva E.V."/>
            <person name="Kadowaki T."/>
            <person name="Bork P."/>
            <person name="Aranda M."/>
            <person name="Bao R."/>
            <person name="Beermann A."/>
            <person name="Berns N."/>
            <person name="Bolognesi R."/>
            <person name="Bonneton F."/>
            <person name="Bopp D."/>
            <person name="Brown S.J."/>
            <person name="Bucher G."/>
            <person name="Butts T."/>
            <person name="Chaumot A."/>
            <person name="Denell R.E."/>
            <person name="Ferrier D.E."/>
            <person name="Friedrich M."/>
            <person name="Gordon C.M."/>
            <person name="Jindra M."/>
            <person name="Klingler M."/>
            <person name="Lan Q."/>
            <person name="Lattorff H.M."/>
            <person name="Laudet V."/>
            <person name="von Levetsow C."/>
            <person name="Liu Z."/>
            <person name="Lutz R."/>
            <person name="Lynch J.A."/>
            <person name="da Fonseca R.N."/>
            <person name="Posnien N."/>
            <person name="Reuter R."/>
            <person name="Roth S."/>
            <person name="Savard J."/>
            <person name="Schinko J.B."/>
            <person name="Schmitt C."/>
            <person name="Schoppmeier M."/>
            <person name="Schroder R."/>
            <person name="Shippy T.D."/>
            <person name="Simonnet F."/>
            <person name="Marques-Souza H."/>
            <person name="Tautz D."/>
            <person name="Tomoyasu Y."/>
            <person name="Trauner J."/>
            <person name="Van der Zee M."/>
            <person name="Vervoort M."/>
            <person name="Wittkopp N."/>
            <person name="Wimmer E.A."/>
            <person name="Yang X."/>
            <person name="Jones A.K."/>
            <person name="Sattelle D.B."/>
            <person name="Ebert P.R."/>
            <person name="Nelson D."/>
            <person name="Scott J.G."/>
            <person name="Beeman R.W."/>
            <person name="Muthukrishnan S."/>
            <person name="Kramer K.J."/>
            <person name="Arakane Y."/>
            <person name="Beeman R.W."/>
            <person name="Zhu Q."/>
            <person name="Hogenkamp D."/>
            <person name="Dixit R."/>
            <person name="Oppert B."/>
            <person name="Jiang H."/>
            <person name="Zou Z."/>
            <person name="Marshall J."/>
            <person name="Elpidina E."/>
            <person name="Vinokurov K."/>
            <person name="Oppert C."/>
            <person name="Zou Z."/>
            <person name="Evans J."/>
            <person name="Lu Z."/>
            <person name="Zhao P."/>
            <person name="Sumathipala N."/>
            <person name="Altincicek B."/>
            <person name="Vilcinskas A."/>
            <person name="Williams M."/>
            <person name="Hultmark D."/>
            <person name="Hetru C."/>
            <person name="Jiang H."/>
            <person name="Grimmelikhuijzen C.J."/>
            <person name="Hauser F."/>
            <person name="Cazzamali G."/>
            <person name="Williamson M."/>
            <person name="Park Y."/>
            <person name="Li B."/>
            <person name="Tanaka Y."/>
            <person name="Predel R."/>
            <person name="Neupert S."/>
            <person name="Schachtner J."/>
            <person name="Verleyen P."/>
            <person name="Raible F."/>
            <person name="Bork P."/>
            <person name="Friedrich M."/>
            <person name="Walden K.K."/>
            <person name="Robertson H.M."/>
            <person name="Angeli S."/>
            <person name="Foret S."/>
            <person name="Bucher G."/>
            <person name="Schuetz S."/>
            <person name="Maleszka R."/>
            <person name="Wimmer E.A."/>
            <person name="Beeman R.W."/>
            <person name="Lorenzen M."/>
            <person name="Tomoyasu Y."/>
            <person name="Miller S.C."/>
            <person name="Grossmann D."/>
            <person name="Bucher G."/>
        </authorList>
    </citation>
    <scope>NUCLEOTIDE SEQUENCE [LARGE SCALE GENOMIC DNA]</scope>
    <source>
        <strain evidence="16 17">Georgia GA2</strain>
    </source>
</reference>
<organism evidence="16 17">
    <name type="scientific">Tribolium castaneum</name>
    <name type="common">Red flour beetle</name>
    <dbReference type="NCBI Taxonomy" id="7070"/>
    <lineage>
        <taxon>Eukaryota</taxon>
        <taxon>Metazoa</taxon>
        <taxon>Ecdysozoa</taxon>
        <taxon>Arthropoda</taxon>
        <taxon>Hexapoda</taxon>
        <taxon>Insecta</taxon>
        <taxon>Pterygota</taxon>
        <taxon>Neoptera</taxon>
        <taxon>Endopterygota</taxon>
        <taxon>Coleoptera</taxon>
        <taxon>Polyphaga</taxon>
        <taxon>Cucujiformia</taxon>
        <taxon>Tenebrionidae</taxon>
        <taxon>Tenebrionidae incertae sedis</taxon>
        <taxon>Tribolium</taxon>
    </lineage>
</organism>
<evidence type="ECO:0000256" key="10">
    <source>
        <dbReference type="ARBA" id="ARBA00023224"/>
    </source>
</evidence>
<keyword evidence="9" id="KW-0675">Receptor</keyword>
<evidence type="ECO:0000259" key="15">
    <source>
        <dbReference type="PROSITE" id="PS51549"/>
    </source>
</evidence>
<keyword evidence="17" id="KW-1185">Reference proteome</keyword>
<keyword evidence="6 12" id="KW-1133">Transmembrane helix</keyword>
<feature type="domain" description="DM13" evidence="15">
    <location>
        <begin position="27"/>
        <end position="136"/>
    </location>
</feature>
<evidence type="ECO:0000256" key="2">
    <source>
        <dbReference type="ARBA" id="ARBA00008979"/>
    </source>
</evidence>
<dbReference type="GO" id="GO:0007166">
    <property type="term" value="P:cell surface receptor signaling pathway"/>
    <property type="evidence" value="ECO:0007669"/>
    <property type="project" value="InterPro"/>
</dbReference>
<dbReference type="SUPFAM" id="SSF81321">
    <property type="entry name" value="Family A G protein-coupled receptor-like"/>
    <property type="match status" value="1"/>
</dbReference>
<dbReference type="KEGG" id="tca:103314560"/>
<feature type="transmembrane region" description="Helical" evidence="12">
    <location>
        <begin position="605"/>
        <end position="625"/>
    </location>
</feature>
<dbReference type="PROSITE" id="PS50261">
    <property type="entry name" value="G_PROTEIN_RECEP_F2_4"/>
    <property type="match status" value="1"/>
</dbReference>
<dbReference type="PANTHER" id="PTHR24036">
    <property type="entry name" value="SKELETOR-RELATED"/>
    <property type="match status" value="1"/>
</dbReference>
<evidence type="ECO:0000259" key="14">
    <source>
        <dbReference type="PROSITE" id="PS50261"/>
    </source>
</evidence>
<dbReference type="InterPro" id="IPR052126">
    <property type="entry name" value="Spindle_Org/Thrombomodulin"/>
</dbReference>
<dbReference type="GO" id="GO:0004930">
    <property type="term" value="F:G protein-coupled receptor activity"/>
    <property type="evidence" value="ECO:0007669"/>
    <property type="project" value="UniProtKB-KW"/>
</dbReference>
<feature type="transmembrane region" description="Helical" evidence="12">
    <location>
        <begin position="631"/>
        <end position="651"/>
    </location>
</feature>
<dbReference type="eggNOG" id="KOG4731">
    <property type="taxonomic scope" value="Eukaryota"/>
</dbReference>
<accession>A0A139W8P1</accession>
<dbReference type="Gene3D" id="1.20.1070.10">
    <property type="entry name" value="Rhodopsin 7-helix transmembrane proteins"/>
    <property type="match status" value="1"/>
</dbReference>
<keyword evidence="8 12" id="KW-0472">Membrane</keyword>
<feature type="transmembrane region" description="Helical" evidence="12">
    <location>
        <begin position="465"/>
        <end position="491"/>
    </location>
</feature>
<evidence type="ECO:0000256" key="5">
    <source>
        <dbReference type="ARBA" id="ARBA00022737"/>
    </source>
</evidence>
<evidence type="ECO:0000256" key="9">
    <source>
        <dbReference type="ARBA" id="ARBA00023170"/>
    </source>
</evidence>
<evidence type="ECO:0000256" key="8">
    <source>
        <dbReference type="ARBA" id="ARBA00023136"/>
    </source>
</evidence>
<evidence type="ECO:0000256" key="6">
    <source>
        <dbReference type="ARBA" id="ARBA00022989"/>
    </source>
</evidence>
<protein>
    <submittedName>
        <fullName evidence="16">Uncharacterized protein</fullName>
    </submittedName>
</protein>
<comment type="similarity">
    <text evidence="2">Belongs to the G-protein coupled receptor 2 family. Mth subfamily.</text>
</comment>
<keyword evidence="4 13" id="KW-0732">Signal</keyword>
<sequence>MYRVILLLWAHVIVQGSSEVMLEPNMTTFMRTVDGFSNQLLGVTSGKIVITGNNTLHLTNFSFDGKVSDAHFIVGKGTVSENGTFVPFSESSDNLPPLDNEDIDLTLPNNLTVIDIDWLAIFSPTTQENLGFVLLTKTVQSSPQTFSFDNDVISGPVLLLDKKTLFIPNFRYKGDHKNVRFWVGNGSEPSSDGIALSDEKNSSESLGPYQGQNVKLHLPESLSTDNIDYLAVWSIDEAVSLGYVPIKGVSEAPEVEQETKRLSEGNFEVIVPKCCSSSAVMTSRGCEEKGRLQIFVPNFNIYEHNATHFRNESLDLNKVDFKIYDSTMKCPAGKFPLDQSSEEFALLINGSLLIKGAAGKGIWSQENFCLDNVVDESNVTQMRIFVCVPEVQIQKAMCYTYITFTIISMLCLAATFFIYFFLSHIEDAHRILFTAYVFDMAMVFISLTVVQVGHVEGSGCSVCGFIFQFFMVSSFVMLAILCVDICIIIKYIDNNIKPRKRKVWSLGVGFLVPLFFLIISLIRNLTPDVPNSFFKPQYQTNACYFEAEDQRVSIFYVPIIFSMIVSGISLGVAKYIIVRYDRLRLNDFFWIENGTKYKFMWRKHLLVLIITSTLRIFDLVLYLSYGHDSMLLVVDIFEATQGIFILLLFVLNEQTRKEIRKSIEKRRRRRRKHHLNHSKEEELVMSKPT</sequence>
<dbReference type="GO" id="GO:0016020">
    <property type="term" value="C:membrane"/>
    <property type="evidence" value="ECO:0007669"/>
    <property type="project" value="UniProtKB-SubCell"/>
</dbReference>
<dbReference type="SMART" id="SM00686">
    <property type="entry name" value="DM13"/>
    <property type="match status" value="2"/>
</dbReference>
<comment type="subcellular location">
    <subcellularLocation>
        <location evidence="1">Membrane</location>
        <topology evidence="1">Multi-pass membrane protein</topology>
    </subcellularLocation>
</comment>
<evidence type="ECO:0000256" key="4">
    <source>
        <dbReference type="ARBA" id="ARBA00022729"/>
    </source>
</evidence>
<dbReference type="InterPro" id="IPR017981">
    <property type="entry name" value="GPCR_2-like_7TM"/>
</dbReference>
<dbReference type="InParanoid" id="A0A139W8P1"/>
<keyword evidence="10" id="KW-0807">Transducer</keyword>
<dbReference type="Proteomes" id="UP000007266">
    <property type="component" value="Unassembled WGS sequence"/>
</dbReference>
<dbReference type="Pfam" id="PF10517">
    <property type="entry name" value="DM13"/>
    <property type="match status" value="2"/>
</dbReference>
<evidence type="ECO:0000256" key="12">
    <source>
        <dbReference type="SAM" id="Phobius"/>
    </source>
</evidence>
<reference evidence="16 17" key="2">
    <citation type="journal article" date="2010" name="Nucleic Acids Res.">
        <title>BeetleBase in 2010: revisions to provide comprehensive genomic information for Tribolium castaneum.</title>
        <authorList>
            <person name="Kim H.S."/>
            <person name="Murphy T."/>
            <person name="Xia J."/>
            <person name="Caragea D."/>
            <person name="Park Y."/>
            <person name="Beeman R.W."/>
            <person name="Lorenzen M.D."/>
            <person name="Butcher S."/>
            <person name="Manak J.R."/>
            <person name="Brown S.J."/>
        </authorList>
    </citation>
    <scope>NUCLEOTIDE SEQUENCE [LARGE SCALE GENOMIC DNA]</scope>
    <source>
        <strain evidence="16 17">Georgia GA2</strain>
    </source>
</reference>
<evidence type="ECO:0000313" key="16">
    <source>
        <dbReference type="EMBL" id="KXZ75654.1"/>
    </source>
</evidence>
<feature type="domain" description="G-protein coupled receptors family 2 profile 2" evidence="14">
    <location>
        <begin position="397"/>
        <end position="653"/>
    </location>
</feature>
<evidence type="ECO:0000256" key="11">
    <source>
        <dbReference type="SAM" id="MobiDB-lite"/>
    </source>
</evidence>
<evidence type="ECO:0000256" key="13">
    <source>
        <dbReference type="SAM" id="SignalP"/>
    </source>
</evidence>
<dbReference type="InterPro" id="IPR023311">
    <property type="entry name" value="Methusela_ecto_dom_2"/>
</dbReference>
<keyword evidence="3 12" id="KW-0812">Transmembrane</keyword>
<dbReference type="OrthoDB" id="5854379at2759"/>
<keyword evidence="7" id="KW-0297">G-protein coupled receptor</keyword>
<dbReference type="InterPro" id="IPR019545">
    <property type="entry name" value="DM13_domain"/>
</dbReference>
<dbReference type="Gene3D" id="2.170.180.11">
    <property type="entry name" value="Methuselah ectodomain, domain 2"/>
    <property type="match status" value="1"/>
</dbReference>
<evidence type="ECO:0000256" key="1">
    <source>
        <dbReference type="ARBA" id="ARBA00004141"/>
    </source>
</evidence>
<feature type="chain" id="PRO_5007299551" evidence="13">
    <location>
        <begin position="17"/>
        <end position="689"/>
    </location>
</feature>
<feature type="transmembrane region" description="Helical" evidence="12">
    <location>
        <begin position="433"/>
        <end position="453"/>
    </location>
</feature>
<keyword evidence="5" id="KW-0677">Repeat</keyword>
<feature type="transmembrane region" description="Helical" evidence="12">
    <location>
        <begin position="503"/>
        <end position="522"/>
    </location>
</feature>
<feature type="transmembrane region" description="Helical" evidence="12">
    <location>
        <begin position="554"/>
        <end position="577"/>
    </location>
</feature>
<feature type="signal peptide" evidence="13">
    <location>
        <begin position="1"/>
        <end position="16"/>
    </location>
</feature>
<evidence type="ECO:0000256" key="7">
    <source>
        <dbReference type="ARBA" id="ARBA00023040"/>
    </source>
</evidence>
<gene>
    <name evidence="16" type="primary">AUGUSTUS-3.0.2_31683</name>
    <name evidence="16" type="ORF">TcasGA2_TC031683</name>
</gene>
<feature type="domain" description="DM13" evidence="15">
    <location>
        <begin position="140"/>
        <end position="247"/>
    </location>
</feature>
<evidence type="ECO:0000256" key="3">
    <source>
        <dbReference type="ARBA" id="ARBA00022692"/>
    </source>
</evidence>
<dbReference type="EMBL" id="KQ973114">
    <property type="protein sequence ID" value="KXZ75654.1"/>
    <property type="molecule type" value="Genomic_DNA"/>
</dbReference>
<feature type="transmembrane region" description="Helical" evidence="12">
    <location>
        <begin position="399"/>
        <end position="421"/>
    </location>
</feature>
<name>A0A139W8P1_TRICA</name>
<feature type="region of interest" description="Disordered" evidence="11">
    <location>
        <begin position="189"/>
        <end position="208"/>
    </location>
</feature>
<dbReference type="PANTHER" id="PTHR24036:SF16">
    <property type="entry name" value="KNICKKOPF"/>
    <property type="match status" value="1"/>
</dbReference>
<dbReference type="PROSITE" id="PS51549">
    <property type="entry name" value="DM13"/>
    <property type="match status" value="2"/>
</dbReference>
<evidence type="ECO:0000313" key="17">
    <source>
        <dbReference type="Proteomes" id="UP000007266"/>
    </source>
</evidence>
<dbReference type="AlphaFoldDB" id="A0A139W8P1"/>